<dbReference type="Proteomes" id="UP000050836">
    <property type="component" value="Unassembled WGS sequence"/>
</dbReference>
<dbReference type="InterPro" id="IPR051906">
    <property type="entry name" value="TolC-like"/>
</dbReference>
<evidence type="ECO:0000256" key="1">
    <source>
        <dbReference type="ARBA" id="ARBA00004442"/>
    </source>
</evidence>
<dbReference type="Gene3D" id="1.20.1600.10">
    <property type="entry name" value="Outer membrane efflux proteins (OEP)"/>
    <property type="match status" value="1"/>
</dbReference>
<evidence type="ECO:0000256" key="3">
    <source>
        <dbReference type="ARBA" id="ARBA00022692"/>
    </source>
</evidence>
<dbReference type="RefSeq" id="WP_054657798.1">
    <property type="nucleotide sequence ID" value="NZ_BAZI01000037.1"/>
</dbReference>
<evidence type="ECO:0000256" key="5">
    <source>
        <dbReference type="ARBA" id="ARBA00023237"/>
    </source>
</evidence>
<dbReference type="GO" id="GO:0015562">
    <property type="term" value="F:efflux transmembrane transporter activity"/>
    <property type="evidence" value="ECO:0007669"/>
    <property type="project" value="InterPro"/>
</dbReference>
<evidence type="ECO:0000256" key="6">
    <source>
        <dbReference type="SAM" id="Coils"/>
    </source>
</evidence>
<organism evidence="8 9">
    <name type="scientific">Stenotrophomonas pictorum JCM 9942</name>
    <dbReference type="NCBI Taxonomy" id="1236960"/>
    <lineage>
        <taxon>Bacteria</taxon>
        <taxon>Pseudomonadati</taxon>
        <taxon>Pseudomonadota</taxon>
        <taxon>Gammaproteobacteria</taxon>
        <taxon>Lysobacterales</taxon>
        <taxon>Lysobacteraceae</taxon>
        <taxon>Stenotrophomonas</taxon>
    </lineage>
</organism>
<gene>
    <name evidence="8" type="ORF">ARC78_01210</name>
</gene>
<keyword evidence="2" id="KW-1134">Transmembrane beta strand</keyword>
<dbReference type="GO" id="GO:1990281">
    <property type="term" value="C:efflux pump complex"/>
    <property type="evidence" value="ECO:0007669"/>
    <property type="project" value="TreeGrafter"/>
</dbReference>
<dbReference type="AlphaFoldDB" id="A0A0R0A651"/>
<keyword evidence="7" id="KW-0732">Signal</keyword>
<dbReference type="PANTHER" id="PTHR30026:SF20">
    <property type="entry name" value="OUTER MEMBRANE PROTEIN TOLC"/>
    <property type="match status" value="1"/>
</dbReference>
<keyword evidence="5" id="KW-0998">Cell outer membrane</keyword>
<proteinExistence type="predicted"/>
<feature type="chain" id="PRO_5006390311" description="Transporter" evidence="7">
    <location>
        <begin position="18"/>
        <end position="409"/>
    </location>
</feature>
<dbReference type="OrthoDB" id="7616984at2"/>
<comment type="caution">
    <text evidence="8">The sequence shown here is derived from an EMBL/GenBank/DDBJ whole genome shotgun (WGS) entry which is preliminary data.</text>
</comment>
<name>A0A0R0A651_9GAMM</name>
<sequence>MSLRILLLLLVSPCALAGNYLPDPDLVAQSIAQQPDVRAAEARVRGAQAQARMHTVGSHEFEVSGARQRHKVEEMSGIDRYAEWELQVSRRLRLPGKAKLDSAIGRHGLEAAQAQLEDARHQAARRLLQRWVGWLRAAAVAEEAERQYTSLRRERDALQRRVELGDAAHKDLDLIEVERAQADAQRLAADSARDNARRSIAIDFPQLPLPGRPPALPEPVALAEDDALWIKRIIDRSHEIGALASIAEQQEAVAARARADRVPDPSLGLRVLNERGGADSIIGVVFSVPIGGRYRRALGAAETAEASARYDDIAMMTREIARDAELAVSDACSTLRQWRAQQAAREASLAANTRQHRGWKLGELSLAEWLLAERNSRQISLAEIMARADATEAHLRVLVDSHELWHARD</sequence>
<dbReference type="GO" id="GO:0009279">
    <property type="term" value="C:cell outer membrane"/>
    <property type="evidence" value="ECO:0007669"/>
    <property type="project" value="UniProtKB-SubCell"/>
</dbReference>
<dbReference type="EMBL" id="LLXS01000034">
    <property type="protein sequence ID" value="KRG40511.1"/>
    <property type="molecule type" value="Genomic_DNA"/>
</dbReference>
<evidence type="ECO:0008006" key="10">
    <source>
        <dbReference type="Google" id="ProtNLM"/>
    </source>
</evidence>
<keyword evidence="6" id="KW-0175">Coiled coil</keyword>
<evidence type="ECO:0000256" key="7">
    <source>
        <dbReference type="SAM" id="SignalP"/>
    </source>
</evidence>
<dbReference type="PANTHER" id="PTHR30026">
    <property type="entry name" value="OUTER MEMBRANE PROTEIN TOLC"/>
    <property type="match status" value="1"/>
</dbReference>
<keyword evidence="9" id="KW-1185">Reference proteome</keyword>
<accession>A0A0R0A651</accession>
<evidence type="ECO:0000313" key="8">
    <source>
        <dbReference type="EMBL" id="KRG40511.1"/>
    </source>
</evidence>
<keyword evidence="3" id="KW-0812">Transmembrane</keyword>
<protein>
    <recommendedName>
        <fullName evidence="10">Transporter</fullName>
    </recommendedName>
</protein>
<dbReference type="SUPFAM" id="SSF56954">
    <property type="entry name" value="Outer membrane efflux proteins (OEP)"/>
    <property type="match status" value="1"/>
</dbReference>
<evidence type="ECO:0000256" key="2">
    <source>
        <dbReference type="ARBA" id="ARBA00022452"/>
    </source>
</evidence>
<evidence type="ECO:0000313" key="9">
    <source>
        <dbReference type="Proteomes" id="UP000050836"/>
    </source>
</evidence>
<keyword evidence="4" id="KW-0472">Membrane</keyword>
<dbReference type="GO" id="GO:0015288">
    <property type="term" value="F:porin activity"/>
    <property type="evidence" value="ECO:0007669"/>
    <property type="project" value="TreeGrafter"/>
</dbReference>
<feature type="coiled-coil region" evidence="6">
    <location>
        <begin position="109"/>
        <end position="161"/>
    </location>
</feature>
<reference evidence="8 9" key="1">
    <citation type="submission" date="2015-10" db="EMBL/GenBank/DDBJ databases">
        <title>Genome sequencing and analysis of members of genus Stenotrophomonas.</title>
        <authorList>
            <person name="Patil P.P."/>
            <person name="Midha S."/>
            <person name="Patil P.B."/>
        </authorList>
    </citation>
    <scope>NUCLEOTIDE SEQUENCE [LARGE SCALE GENOMIC DNA]</scope>
    <source>
        <strain evidence="8 9">JCM 9942</strain>
    </source>
</reference>
<comment type="subcellular location">
    <subcellularLocation>
        <location evidence="1">Cell outer membrane</location>
    </subcellularLocation>
</comment>
<evidence type="ECO:0000256" key="4">
    <source>
        <dbReference type="ARBA" id="ARBA00023136"/>
    </source>
</evidence>
<feature type="signal peptide" evidence="7">
    <location>
        <begin position="1"/>
        <end position="17"/>
    </location>
</feature>